<comment type="similarity">
    <text evidence="2">Belongs to the class-V pyridoxal-phosphate-dependent aminotransferase family.</text>
</comment>
<evidence type="ECO:0000256" key="3">
    <source>
        <dbReference type="ARBA" id="ARBA00022576"/>
    </source>
</evidence>
<dbReference type="GO" id="GO:0050281">
    <property type="term" value="F:L-serine-glyoxylate transaminase activity"/>
    <property type="evidence" value="ECO:0007669"/>
    <property type="project" value="UniProtKB-EC"/>
</dbReference>
<dbReference type="Gene3D" id="3.40.640.10">
    <property type="entry name" value="Type I PLP-dependent aspartate aminotransferase-like (Major domain)"/>
    <property type="match status" value="1"/>
</dbReference>
<dbReference type="InterPro" id="IPR000192">
    <property type="entry name" value="Aminotrans_V_dom"/>
</dbReference>
<dbReference type="InterPro" id="IPR015421">
    <property type="entry name" value="PyrdxlP-dep_Trfase_major"/>
</dbReference>
<dbReference type="PANTHER" id="PTHR21152">
    <property type="entry name" value="AMINOTRANSFERASE CLASS V"/>
    <property type="match status" value="1"/>
</dbReference>
<evidence type="ECO:0000256" key="1">
    <source>
        <dbReference type="ARBA" id="ARBA00001933"/>
    </source>
</evidence>
<dbReference type="PANTHER" id="PTHR21152:SF24">
    <property type="entry name" value="ALANINE--GLYOXYLATE AMINOTRANSFERASE 1"/>
    <property type="match status" value="1"/>
</dbReference>
<feature type="binding site" evidence="6">
    <location>
        <position position="336"/>
    </location>
    <ligand>
        <name>substrate</name>
    </ligand>
</feature>
<feature type="modified residue" description="N6-(pyridoxal phosphate)lysine" evidence="7">
    <location>
        <position position="193"/>
    </location>
</feature>
<proteinExistence type="inferred from homology"/>
<evidence type="ECO:0000256" key="2">
    <source>
        <dbReference type="ARBA" id="ARBA00009236"/>
    </source>
</evidence>
<dbReference type="Gene3D" id="3.90.1150.10">
    <property type="entry name" value="Aspartate Aminotransferase, domain 1"/>
    <property type="match status" value="1"/>
</dbReference>
<keyword evidence="4 9" id="KW-0808">Transferase</keyword>
<dbReference type="SUPFAM" id="SSF53383">
    <property type="entry name" value="PLP-dependent transferases"/>
    <property type="match status" value="1"/>
</dbReference>
<accession>A0A6J4V5T7</accession>
<dbReference type="AlphaFoldDB" id="A0A6J4V5T7"/>
<dbReference type="GO" id="GO:0019265">
    <property type="term" value="P:glycine biosynthetic process, by transamination of glyoxylate"/>
    <property type="evidence" value="ECO:0007669"/>
    <property type="project" value="TreeGrafter"/>
</dbReference>
<dbReference type="GO" id="GO:0004760">
    <property type="term" value="F:L-serine-pyruvate transaminase activity"/>
    <property type="evidence" value="ECO:0007669"/>
    <property type="project" value="TreeGrafter"/>
</dbReference>
<protein>
    <submittedName>
        <fullName evidence="9">Serine--glyoxylate aminotransferase</fullName>
        <ecNumber evidence="9">2.6.1.45</ecNumber>
    </submittedName>
</protein>
<dbReference type="PIRSF" id="PIRSF000524">
    <property type="entry name" value="SPT"/>
    <property type="match status" value="1"/>
</dbReference>
<dbReference type="InterPro" id="IPR024169">
    <property type="entry name" value="SP_NH2Trfase/AEP_transaminase"/>
</dbReference>
<dbReference type="InterPro" id="IPR015424">
    <property type="entry name" value="PyrdxlP-dep_Trfase"/>
</dbReference>
<name>A0A6J4V5T7_9BACT</name>
<dbReference type="EC" id="2.6.1.45" evidence="9"/>
<evidence type="ECO:0000313" key="9">
    <source>
        <dbReference type="EMBL" id="CAA9568916.1"/>
    </source>
</evidence>
<comment type="cofactor">
    <cofactor evidence="1 7">
        <name>pyridoxal 5'-phosphate</name>
        <dbReference type="ChEBI" id="CHEBI:597326"/>
    </cofactor>
</comment>
<evidence type="ECO:0000256" key="4">
    <source>
        <dbReference type="ARBA" id="ARBA00022679"/>
    </source>
</evidence>
<keyword evidence="5 7" id="KW-0663">Pyridoxal phosphate</keyword>
<feature type="domain" description="Aminotransferase class V" evidence="8">
    <location>
        <begin position="67"/>
        <end position="323"/>
    </location>
</feature>
<evidence type="ECO:0000256" key="5">
    <source>
        <dbReference type="ARBA" id="ARBA00022898"/>
    </source>
</evidence>
<evidence type="ECO:0000259" key="8">
    <source>
        <dbReference type="Pfam" id="PF00266"/>
    </source>
</evidence>
<evidence type="ECO:0000256" key="6">
    <source>
        <dbReference type="PIRSR" id="PIRSR000524-1"/>
    </source>
</evidence>
<keyword evidence="3 9" id="KW-0032">Aminotransferase</keyword>
<reference evidence="9" key="1">
    <citation type="submission" date="2020-02" db="EMBL/GenBank/DDBJ databases">
        <authorList>
            <person name="Meier V. D."/>
        </authorList>
    </citation>
    <scope>NUCLEOTIDE SEQUENCE</scope>
    <source>
        <strain evidence="9">AVDCRST_MAG88</strain>
    </source>
</reference>
<dbReference type="EMBL" id="CADCWM010000560">
    <property type="protein sequence ID" value="CAA9568916.1"/>
    <property type="molecule type" value="Genomic_DNA"/>
</dbReference>
<organism evidence="9">
    <name type="scientific">uncultured Thermomicrobiales bacterium</name>
    <dbReference type="NCBI Taxonomy" id="1645740"/>
    <lineage>
        <taxon>Bacteria</taxon>
        <taxon>Pseudomonadati</taxon>
        <taxon>Thermomicrobiota</taxon>
        <taxon>Thermomicrobia</taxon>
        <taxon>Thermomicrobiales</taxon>
        <taxon>environmental samples</taxon>
    </lineage>
</organism>
<dbReference type="Pfam" id="PF00266">
    <property type="entry name" value="Aminotran_5"/>
    <property type="match status" value="1"/>
</dbReference>
<gene>
    <name evidence="9" type="ORF">AVDCRST_MAG88-2154</name>
</gene>
<evidence type="ECO:0000256" key="7">
    <source>
        <dbReference type="PIRSR" id="PIRSR000524-50"/>
    </source>
</evidence>
<dbReference type="InterPro" id="IPR015422">
    <property type="entry name" value="PyrdxlP-dep_Trfase_small"/>
</dbReference>
<sequence length="362" mass="38365">MKGYAIPLVPGPVTVAPATRAAYGHDWGSPDLEPEFADLYRETAGMLGEIMGTRNGVVIALGEAMVVLWGAIKSAVGPGDRVLSVSSGLYGAGFADMARVAGAEARTVDFPFDEVPDPERVVAAAREWRPTVVTMVHCETPCGTLTPVEAVGARLREVAPDALFIVDAVSSIGGAPLDTDRAGIDFCLLGSQKCLACLPDLGIVAVSERGWGRVEQVGYVGYDALAPFRHAVEERYFPHTHSWASVAALNAACRALLDEGIATAHARHARVAQGWRDAARALGLELYPRREEDCAPTVTAIKVPAGLDWPTLDRRLRERGMVVGGNYADLAGKVFRIGHMGTQATDDLLARGSAALREALAG</sequence>
<dbReference type="GO" id="GO:0008453">
    <property type="term" value="F:alanine-glyoxylate transaminase activity"/>
    <property type="evidence" value="ECO:0007669"/>
    <property type="project" value="TreeGrafter"/>
</dbReference>